<dbReference type="InterPro" id="IPR036682">
    <property type="entry name" value="OS_D_A10/PebIII_sf"/>
</dbReference>
<keyword evidence="2" id="KW-1133">Transmembrane helix</keyword>
<evidence type="ECO:0000256" key="1">
    <source>
        <dbReference type="SAM" id="MobiDB-lite"/>
    </source>
</evidence>
<protein>
    <submittedName>
        <fullName evidence="3">Uncharacterized protein</fullName>
    </submittedName>
</protein>
<gene>
    <name evidence="3" type="ORF">NQ318_003933</name>
</gene>
<dbReference type="InterPro" id="IPR005055">
    <property type="entry name" value="A10/PebIII"/>
</dbReference>
<evidence type="ECO:0000256" key="2">
    <source>
        <dbReference type="SAM" id="Phobius"/>
    </source>
</evidence>
<comment type="caution">
    <text evidence="3">The sequence shown here is derived from an EMBL/GenBank/DDBJ whole genome shotgun (WGS) entry which is preliminary data.</text>
</comment>
<dbReference type="AlphaFoldDB" id="A0AAV8Z7U0"/>
<dbReference type="EMBL" id="JAPWTK010000009">
    <property type="protein sequence ID" value="KAJ8960209.1"/>
    <property type="molecule type" value="Genomic_DNA"/>
</dbReference>
<dbReference type="Proteomes" id="UP001162162">
    <property type="component" value="Unassembled WGS sequence"/>
</dbReference>
<organism evidence="3 4">
    <name type="scientific">Aromia moschata</name>
    <dbReference type="NCBI Taxonomy" id="1265417"/>
    <lineage>
        <taxon>Eukaryota</taxon>
        <taxon>Metazoa</taxon>
        <taxon>Ecdysozoa</taxon>
        <taxon>Arthropoda</taxon>
        <taxon>Hexapoda</taxon>
        <taxon>Insecta</taxon>
        <taxon>Pterygota</taxon>
        <taxon>Neoptera</taxon>
        <taxon>Endopterygota</taxon>
        <taxon>Coleoptera</taxon>
        <taxon>Polyphaga</taxon>
        <taxon>Cucujiformia</taxon>
        <taxon>Chrysomeloidea</taxon>
        <taxon>Cerambycidae</taxon>
        <taxon>Cerambycinae</taxon>
        <taxon>Callichromatini</taxon>
        <taxon>Aromia</taxon>
    </lineage>
</organism>
<dbReference type="PANTHER" id="PTHR11257">
    <property type="entry name" value="CHEMOSENSORY PROTEIN-RELATED"/>
    <property type="match status" value="1"/>
</dbReference>
<reference evidence="3" key="1">
    <citation type="journal article" date="2023" name="Insect Mol. Biol.">
        <title>Genome sequencing provides insights into the evolution of gene families encoding plant cell wall-degrading enzymes in longhorned beetles.</title>
        <authorList>
            <person name="Shin N.R."/>
            <person name="Okamura Y."/>
            <person name="Kirsch R."/>
            <person name="Pauchet Y."/>
        </authorList>
    </citation>
    <scope>NUCLEOTIDE SEQUENCE</scope>
    <source>
        <strain evidence="3">AMC_N1</strain>
    </source>
</reference>
<dbReference type="SUPFAM" id="SSF100910">
    <property type="entry name" value="Chemosensory protein Csp2"/>
    <property type="match status" value="2"/>
</dbReference>
<dbReference type="Pfam" id="PF03392">
    <property type="entry name" value="OS-D"/>
    <property type="match status" value="2"/>
</dbReference>
<keyword evidence="2" id="KW-0472">Membrane</keyword>
<feature type="transmembrane region" description="Helical" evidence="2">
    <location>
        <begin position="77"/>
        <end position="94"/>
    </location>
</feature>
<keyword evidence="4" id="KW-1185">Reference proteome</keyword>
<dbReference type="PANTHER" id="PTHR11257:SF12">
    <property type="entry name" value="EJACULATORY BULB-SPECIFIC PROTEIN 3-RELATED"/>
    <property type="match status" value="1"/>
</dbReference>
<sequence length="296" mass="34651">MHDDVQPTEEGERRISGASKPEHSANWNVFSTTILLTNGGIDKGETKMAPFSWTGPIKWAKCFQTNTCVNPNRTMKFAIIAVFCALFAFSYTLPDQYTTKYDGIDLDQILRNDRLLKSYVNCLLEEGKCTKDGEELKSKHSLYYYELYNGEYFNNMRERQWTETIVKFEYFPRVWVRYVDDIFAVFDTKAISLDNFVAKLNNRFPAIKFIYEMEHNEQLPFSDVLVIRNNSENKNSSRCTLTSCSKCNDVQKQGARKVIEFLMTKKRSLWDKLEAKYDPDGSYRRIYEKQVNEKSL</sequence>
<feature type="region of interest" description="Disordered" evidence="1">
    <location>
        <begin position="1"/>
        <end position="23"/>
    </location>
</feature>
<proteinExistence type="predicted"/>
<keyword evidence="2" id="KW-0812">Transmembrane</keyword>
<evidence type="ECO:0000313" key="3">
    <source>
        <dbReference type="EMBL" id="KAJ8960209.1"/>
    </source>
</evidence>
<evidence type="ECO:0000313" key="4">
    <source>
        <dbReference type="Proteomes" id="UP001162162"/>
    </source>
</evidence>
<dbReference type="Gene3D" id="1.10.2080.10">
    <property type="entry name" value="Insect odorant-binding protein A10/Ejaculatory bulb-specific protein 3"/>
    <property type="match status" value="2"/>
</dbReference>
<accession>A0AAV8Z7U0</accession>
<name>A0AAV8Z7U0_9CUCU</name>